<dbReference type="STRING" id="159087.Daro_3054"/>
<protein>
    <submittedName>
        <fullName evidence="1">Uncharacterized protein</fullName>
    </submittedName>
</protein>
<accession>Q47BJ7</accession>
<dbReference type="HOGENOM" id="CLU_2552616_0_0_4"/>
<gene>
    <name evidence="1" type="ordered locus">Daro_3054</name>
</gene>
<proteinExistence type="predicted"/>
<reference evidence="1" key="1">
    <citation type="submission" date="2005-08" db="EMBL/GenBank/DDBJ databases">
        <title>Complete sequence of Dechloromonas aromatica RCB.</title>
        <authorList>
            <person name="Salinero K.K."/>
            <person name="Copeland A."/>
            <person name="Lucas S."/>
            <person name="Lapidus A."/>
            <person name="Barry K."/>
            <person name="Detter J.C."/>
            <person name="Glavina T."/>
            <person name="Hammon N."/>
            <person name="Israni S."/>
            <person name="Pitluck S."/>
            <person name="Di Bartolo G."/>
            <person name="Trong S."/>
            <person name="Schmutz J."/>
            <person name="Larimer F."/>
            <person name="Land M."/>
            <person name="Ivanova N."/>
            <person name="Richardson P."/>
        </authorList>
    </citation>
    <scope>NUCLEOTIDE SEQUENCE</scope>
    <source>
        <strain evidence="1">RCB</strain>
    </source>
</reference>
<evidence type="ECO:0000313" key="1">
    <source>
        <dbReference type="EMBL" id="AAZ47784.1"/>
    </source>
</evidence>
<organism evidence="1">
    <name type="scientific">Dechloromonas aromatica (strain RCB)</name>
    <dbReference type="NCBI Taxonomy" id="159087"/>
    <lineage>
        <taxon>Bacteria</taxon>
        <taxon>Pseudomonadati</taxon>
        <taxon>Pseudomonadota</taxon>
        <taxon>Betaproteobacteria</taxon>
        <taxon>Rhodocyclales</taxon>
        <taxon>Azonexaceae</taxon>
        <taxon>Dechloromonas</taxon>
    </lineage>
</organism>
<dbReference type="AlphaFoldDB" id="Q47BJ7"/>
<sequence>MLSAASADFGFLAGLNPAGVPVITGFEQNEAWKAQVLSGIHEQRTGVGFLKDQGARYTQFNRQNPLGRYDIRGLYDTDYKKE</sequence>
<name>Q47BJ7_DECAR</name>
<dbReference type="KEGG" id="dar:Daro_3054"/>
<dbReference type="EMBL" id="CP000089">
    <property type="protein sequence ID" value="AAZ47784.1"/>
    <property type="molecule type" value="Genomic_DNA"/>
</dbReference>